<comment type="caution">
    <text evidence="11">The sequence shown here is derived from an EMBL/GenBank/DDBJ whole genome shotgun (WGS) entry which is preliminary data.</text>
</comment>
<evidence type="ECO:0000256" key="8">
    <source>
        <dbReference type="SAM" id="MobiDB-lite"/>
    </source>
</evidence>
<dbReference type="PROSITE" id="PS00498">
    <property type="entry name" value="TYROSINASE_2"/>
    <property type="match status" value="1"/>
</dbReference>
<keyword evidence="4" id="KW-0186">Copper</keyword>
<gene>
    <name evidence="11" type="ORF">SLS55_010376</name>
</gene>
<evidence type="ECO:0000259" key="10">
    <source>
        <dbReference type="PROSITE" id="PS00498"/>
    </source>
</evidence>
<dbReference type="InterPro" id="IPR050316">
    <property type="entry name" value="Tyrosinase/Hemocyanin"/>
</dbReference>
<comment type="catalytic activity">
    <reaction evidence="6">
        <text>2 L-dopa + O2 = 2 L-dopaquinone + 2 H2O</text>
        <dbReference type="Rhea" id="RHEA:34287"/>
        <dbReference type="ChEBI" id="CHEBI:15377"/>
        <dbReference type="ChEBI" id="CHEBI:15379"/>
        <dbReference type="ChEBI" id="CHEBI:57504"/>
        <dbReference type="ChEBI" id="CHEBI:57924"/>
        <dbReference type="EC" id="1.14.18.1"/>
    </reaction>
</comment>
<organism evidence="11 12">
    <name type="scientific">Diplodia seriata</name>
    <dbReference type="NCBI Taxonomy" id="420778"/>
    <lineage>
        <taxon>Eukaryota</taxon>
        <taxon>Fungi</taxon>
        <taxon>Dikarya</taxon>
        <taxon>Ascomycota</taxon>
        <taxon>Pezizomycotina</taxon>
        <taxon>Dothideomycetes</taxon>
        <taxon>Dothideomycetes incertae sedis</taxon>
        <taxon>Botryosphaeriales</taxon>
        <taxon>Botryosphaeriaceae</taxon>
        <taxon>Diplodia</taxon>
    </lineage>
</organism>
<dbReference type="InterPro" id="IPR002227">
    <property type="entry name" value="Tyrosinase_Cu-bd"/>
</dbReference>
<keyword evidence="3" id="KW-0479">Metal-binding</keyword>
<evidence type="ECO:0000256" key="4">
    <source>
        <dbReference type="ARBA" id="ARBA00023008"/>
    </source>
</evidence>
<dbReference type="PROSITE" id="PS00497">
    <property type="entry name" value="TYROSINASE_1"/>
    <property type="match status" value="1"/>
</dbReference>
<feature type="compositionally biased region" description="Low complexity" evidence="8">
    <location>
        <begin position="817"/>
        <end position="841"/>
    </location>
</feature>
<feature type="compositionally biased region" description="Low complexity" evidence="8">
    <location>
        <begin position="686"/>
        <end position="706"/>
    </location>
</feature>
<evidence type="ECO:0000256" key="6">
    <source>
        <dbReference type="ARBA" id="ARBA00048233"/>
    </source>
</evidence>
<dbReference type="EC" id="1.14.18.1" evidence="2"/>
<dbReference type="PANTHER" id="PTHR11474:SF76">
    <property type="entry name" value="SHKT DOMAIN-CONTAINING PROTEIN"/>
    <property type="match status" value="1"/>
</dbReference>
<dbReference type="PRINTS" id="PR00092">
    <property type="entry name" value="TYROSINASE"/>
</dbReference>
<dbReference type="Gene3D" id="1.10.1280.10">
    <property type="entry name" value="Di-copper center containing domain from catechol oxidase"/>
    <property type="match status" value="1"/>
</dbReference>
<evidence type="ECO:0000256" key="3">
    <source>
        <dbReference type="ARBA" id="ARBA00022723"/>
    </source>
</evidence>
<feature type="compositionally biased region" description="Gly residues" evidence="8">
    <location>
        <begin position="929"/>
        <end position="947"/>
    </location>
</feature>
<feature type="compositionally biased region" description="Polar residues" evidence="8">
    <location>
        <begin position="1473"/>
        <end position="1485"/>
    </location>
</feature>
<dbReference type="SUPFAM" id="SSF48056">
    <property type="entry name" value="Di-copper centre-containing domain"/>
    <property type="match status" value="1"/>
</dbReference>
<evidence type="ECO:0000256" key="2">
    <source>
        <dbReference type="ARBA" id="ARBA00011906"/>
    </source>
</evidence>
<comment type="similarity">
    <text evidence="1">Belongs to the tyrosinase family.</text>
</comment>
<feature type="domain" description="Tyrosinase copper-binding" evidence="10">
    <location>
        <begin position="331"/>
        <end position="342"/>
    </location>
</feature>
<feature type="compositionally biased region" description="Low complexity" evidence="8">
    <location>
        <begin position="632"/>
        <end position="654"/>
    </location>
</feature>
<feature type="region of interest" description="Disordered" evidence="8">
    <location>
        <begin position="603"/>
        <end position="712"/>
    </location>
</feature>
<dbReference type="RefSeq" id="XP_066628041.1">
    <property type="nucleotide sequence ID" value="XM_066781758.1"/>
</dbReference>
<reference evidence="11 12" key="1">
    <citation type="submission" date="2024-02" db="EMBL/GenBank/DDBJ databases">
        <title>De novo assembly and annotation of 12 fungi associated with fruit tree decline syndrome in Ontario, Canada.</title>
        <authorList>
            <person name="Sulman M."/>
            <person name="Ellouze W."/>
            <person name="Ilyukhin E."/>
        </authorList>
    </citation>
    <scope>NUCLEOTIDE SEQUENCE [LARGE SCALE GENOMIC DNA]</scope>
    <source>
        <strain evidence="11 12">FDS-637</strain>
    </source>
</reference>
<dbReference type="Proteomes" id="UP001430584">
    <property type="component" value="Unassembled WGS sequence"/>
</dbReference>
<comment type="catalytic activity">
    <reaction evidence="7">
        <text>L-tyrosine + O2 = L-dopaquinone + H2O</text>
        <dbReference type="Rhea" id="RHEA:18117"/>
        <dbReference type="ChEBI" id="CHEBI:15377"/>
        <dbReference type="ChEBI" id="CHEBI:15379"/>
        <dbReference type="ChEBI" id="CHEBI:57924"/>
        <dbReference type="ChEBI" id="CHEBI:58315"/>
        <dbReference type="EC" id="1.14.18.1"/>
    </reaction>
</comment>
<evidence type="ECO:0000256" key="1">
    <source>
        <dbReference type="ARBA" id="ARBA00009928"/>
    </source>
</evidence>
<feature type="compositionally biased region" description="Polar residues" evidence="8">
    <location>
        <begin position="666"/>
        <end position="685"/>
    </location>
</feature>
<feature type="compositionally biased region" description="Gly residues" evidence="8">
    <location>
        <begin position="1029"/>
        <end position="1038"/>
    </location>
</feature>
<feature type="compositionally biased region" description="Gly residues" evidence="8">
    <location>
        <begin position="1445"/>
        <end position="1458"/>
    </location>
</feature>
<evidence type="ECO:0000313" key="12">
    <source>
        <dbReference type="Proteomes" id="UP001430584"/>
    </source>
</evidence>
<feature type="compositionally biased region" description="Polar residues" evidence="8">
    <location>
        <begin position="989"/>
        <end position="1010"/>
    </location>
</feature>
<dbReference type="InterPro" id="IPR001878">
    <property type="entry name" value="Znf_CCHC"/>
</dbReference>
<accession>A0ABR3BYB6</accession>
<dbReference type="Pfam" id="PF00264">
    <property type="entry name" value="Tyrosinase"/>
    <property type="match status" value="1"/>
</dbReference>
<feature type="domain" description="Tyrosinase copper-binding" evidence="9">
    <location>
        <begin position="92"/>
        <end position="109"/>
    </location>
</feature>
<feature type="compositionally biased region" description="Basic and acidic residues" evidence="8">
    <location>
        <begin position="1040"/>
        <end position="1059"/>
    </location>
</feature>
<protein>
    <recommendedName>
        <fullName evidence="2">tyrosinase</fullName>
        <ecNumber evidence="2">1.14.18.1</ecNumber>
    </recommendedName>
</protein>
<dbReference type="PANTHER" id="PTHR11474">
    <property type="entry name" value="TYROSINASE FAMILY MEMBER"/>
    <property type="match status" value="1"/>
</dbReference>
<feature type="compositionally biased region" description="Polar residues" evidence="8">
    <location>
        <begin position="1493"/>
        <end position="1510"/>
    </location>
</feature>
<dbReference type="EMBL" id="JAJVCZ030000012">
    <property type="protein sequence ID" value="KAL0253397.1"/>
    <property type="molecule type" value="Genomic_DNA"/>
</dbReference>
<evidence type="ECO:0000256" key="7">
    <source>
        <dbReference type="ARBA" id="ARBA00048881"/>
    </source>
</evidence>
<feature type="compositionally biased region" description="Basic and acidic residues" evidence="8">
    <location>
        <begin position="1012"/>
        <end position="1021"/>
    </location>
</feature>
<feature type="compositionally biased region" description="Gly residues" evidence="8">
    <location>
        <begin position="617"/>
        <end position="631"/>
    </location>
</feature>
<feature type="region of interest" description="Disordered" evidence="8">
    <location>
        <begin position="1445"/>
        <end position="1546"/>
    </location>
</feature>
<dbReference type="GeneID" id="92014461"/>
<dbReference type="SMART" id="SM00343">
    <property type="entry name" value="ZnF_C2HC"/>
    <property type="match status" value="10"/>
</dbReference>
<feature type="compositionally biased region" description="Low complexity" evidence="8">
    <location>
        <begin position="539"/>
        <end position="584"/>
    </location>
</feature>
<keyword evidence="5" id="KW-0470">Melanin biosynthesis</keyword>
<dbReference type="InterPro" id="IPR008922">
    <property type="entry name" value="Di-copper_centre_dom_sf"/>
</dbReference>
<sequence length="1576" mass="167247">MTSLAYAQAYGVVVGLKTASDVQPRREIDDLVVNEPDMFNLFLLALEALQKDYGGWQDKMSYFQIAGIHGLPKQEWDNVRGDTDKIGGYCTHDSILFPTWHRPYLAMMEQTIYNTMEQLAAQFDDPKYRIAAKKFRLPYWDYFHPREQKTTVFPGIGPGGKTSFPYDFRLPSVLKEPQLMVYRPKTQEPNDETYAVPMDNPLKTFVFPTKGSIPPSEWALMEATEAAGKAPGTSFTVAQTHTVRHARPGNNAVDDFDALDLVLNRDREAELRIMLDLIESAPYADYRNFATSALSDAPNATSGSLEDLHGSYHVNVGGAGHMSRVPVAAFDPVFWMHHCNIDRLLTIWLALHTDFIPDRSVGTDRAGAALPTATTNLYPFRRAIVNGQVQFWTSADSRDTRSFGYTYPDLHQLEQTSGSKDRNAILAEFDKNYRWALQRAPVRRQEGCGGGQAGQQGGFGNIPKAMQPRDVRGAQCFNYSGSSLAVRVVDAPRRVEEMQVAGHGGAQKAGYGAVMPKPDYEGAGYGGGGGAVEKKRDSAYGGSTSSAWGSSTSASASSRKMEWSESSSTSAYGSSAWGSSSYGGNTPRTEYTGGGGGSTYCGSNKPGNYNEPQNKGFDGGAPRVGGYGGSGTSQTGGSYGSNYSAQQNQQQQQQTSSWGASDHQRQASSGYSGSQYEHQISGYSRNSEQTSNSYNTSSSSENKSSSWGATGSNTANLTITPASNTIHCPSCGNKNIHCTSCGSTTIHCTTCASSKPQQPPQNKPSGYNPSTYADPQNKGFNPDAHQIGGGLDANSGAVRKTGDYGSGKPPQPGSHDTTTSAYHQQASSSSSTYAAHQRSSSWGSSEYKAGSNWDSPLQKIGYGGGGGGYESQNKGFQGYAGESQNKGFDGGAAAAGHQSGGWGSSGEFQNQGFQGGSYAGAEESQNKGFDGGAAGHGYQTGGGGYRSGSGEPQNKGFEPGAYQPGGWGGESQNQGFDGGAYQTGGGYGESQNKGFEGGEQQTYVGASASQDRGLDTGELHKPVFLGRAPQGGHGGHGGRGQHEKRECEKRPQEKKDCNKHCDKCGSKEHRTEGCNKPAHENKSCHKCGGKDHRPEACNKPAHENNGCHKCGGKDHRPEACNKPAHENNGCHKCGGKDHKPESCNKPSHENMSCHKCGSRDHRPEACNKPTHENKGCHKCGGGDHHPDSCNKPTHENKGCHKCGGRDHHPDSCNKPSHENKSCNKCGSRDHHTEGCGSVPQCGKCGSKEHRTEGCGTSSHCNKCGSNTHGTETCGTNVSPQPIPGHPGSTSNCTKCGSNTHGPETCGTNVPQPGSCPPPGNTTHCGKCGSKDHHTEGCCNTAPQPGPHGPGSTTCCTKCGSNAHRTETSHCTHCGSNTHHTSACSSSGEHSYGGQTGGGQTGGGGFNSTTHCTSCGAQQNRDFDDGARCTSCGCLKLQIIGGNGYHPGGRGAHQPGGGNPYQPGGSRAYHTGEHNNSGQHGWTSGFENAGHQIDTFNNNNNSVGISGTNHGWTPGFENAGLQPSSSFDGGPKYGGNTHPQHGPEHVPSFRKGEEILRAEPPGSRLVLNWYIDTEVNK</sequence>
<evidence type="ECO:0000313" key="11">
    <source>
        <dbReference type="EMBL" id="KAL0253397.1"/>
    </source>
</evidence>
<feature type="region of interest" description="Disordered" evidence="8">
    <location>
        <begin position="535"/>
        <end position="590"/>
    </location>
</feature>
<evidence type="ECO:0000256" key="5">
    <source>
        <dbReference type="ARBA" id="ARBA00023101"/>
    </source>
</evidence>
<keyword evidence="12" id="KW-1185">Reference proteome</keyword>
<proteinExistence type="inferred from homology"/>
<name>A0ABR3BYB6_9PEZI</name>
<evidence type="ECO:0000259" key="9">
    <source>
        <dbReference type="PROSITE" id="PS00497"/>
    </source>
</evidence>
<feature type="compositionally biased region" description="Gly residues" evidence="8">
    <location>
        <begin position="976"/>
        <end position="988"/>
    </location>
</feature>
<feature type="region of interest" description="Disordered" evidence="8">
    <location>
        <begin position="751"/>
        <end position="1059"/>
    </location>
</feature>